<dbReference type="PANTHER" id="PTHR43479">
    <property type="entry name" value="ACREF/ENVCD OPERON REPRESSOR-RELATED"/>
    <property type="match status" value="1"/>
</dbReference>
<evidence type="ECO:0000313" key="5">
    <source>
        <dbReference type="Proteomes" id="UP000652477"/>
    </source>
</evidence>
<evidence type="ECO:0000259" key="3">
    <source>
        <dbReference type="PROSITE" id="PS50977"/>
    </source>
</evidence>
<dbReference type="Pfam" id="PF00440">
    <property type="entry name" value="TetR_N"/>
    <property type="match status" value="1"/>
</dbReference>
<dbReference type="EMBL" id="JACOPF010000001">
    <property type="protein sequence ID" value="MBC5689033.1"/>
    <property type="molecule type" value="Genomic_DNA"/>
</dbReference>
<organism evidence="4 5">
    <name type="scientific">Mediterraneibacter hominis</name>
    <dbReference type="NCBI Taxonomy" id="2763054"/>
    <lineage>
        <taxon>Bacteria</taxon>
        <taxon>Bacillati</taxon>
        <taxon>Bacillota</taxon>
        <taxon>Clostridia</taxon>
        <taxon>Lachnospirales</taxon>
        <taxon>Lachnospiraceae</taxon>
        <taxon>Mediterraneibacter</taxon>
    </lineage>
</organism>
<feature type="DNA-binding region" description="H-T-H motif" evidence="2">
    <location>
        <begin position="34"/>
        <end position="53"/>
    </location>
</feature>
<dbReference type="GO" id="GO:0003677">
    <property type="term" value="F:DNA binding"/>
    <property type="evidence" value="ECO:0007669"/>
    <property type="project" value="UniProtKB-UniRule"/>
</dbReference>
<gene>
    <name evidence="4" type="ORF">H8S37_08855</name>
</gene>
<evidence type="ECO:0000313" key="4">
    <source>
        <dbReference type="EMBL" id="MBC5689033.1"/>
    </source>
</evidence>
<dbReference type="InterPro" id="IPR009057">
    <property type="entry name" value="Homeodomain-like_sf"/>
</dbReference>
<accession>A0A923LIP7</accession>
<evidence type="ECO:0000256" key="1">
    <source>
        <dbReference type="ARBA" id="ARBA00023125"/>
    </source>
</evidence>
<dbReference type="PROSITE" id="PS50977">
    <property type="entry name" value="HTH_TETR_2"/>
    <property type="match status" value="1"/>
</dbReference>
<comment type="caution">
    <text evidence="4">The sequence shown here is derived from an EMBL/GenBank/DDBJ whole genome shotgun (WGS) entry which is preliminary data.</text>
</comment>
<name>A0A923LIP7_9FIRM</name>
<dbReference type="SUPFAM" id="SSF46689">
    <property type="entry name" value="Homeodomain-like"/>
    <property type="match status" value="1"/>
</dbReference>
<dbReference type="InterPro" id="IPR001647">
    <property type="entry name" value="HTH_TetR"/>
</dbReference>
<protein>
    <submittedName>
        <fullName evidence="4">TetR/AcrR family transcriptional regulator</fullName>
    </submittedName>
</protein>
<dbReference type="Proteomes" id="UP000652477">
    <property type="component" value="Unassembled WGS sequence"/>
</dbReference>
<sequence>MPNPLHMLKAQSTKEQILVSIEKLVQKKSLDKITIREICKDADISIGTFYLYFSCKEECVLNIYRSADQVFHNLKLSEDARKNIYDIVYHLYDMVDFDNISFTRHIYMCHLSYFDDYFFSEEREVFQLLKKQIQAMDSSCDCAKLTWEILEFCRGAIYNYSINPKENGRIWLKETAEKTVDYLEFLICRQYGRKKK</sequence>
<dbReference type="RefSeq" id="WP_186875610.1">
    <property type="nucleotide sequence ID" value="NZ_JACOPF010000001.1"/>
</dbReference>
<dbReference type="Gene3D" id="1.10.357.10">
    <property type="entry name" value="Tetracycline Repressor, domain 2"/>
    <property type="match status" value="1"/>
</dbReference>
<keyword evidence="5" id="KW-1185">Reference proteome</keyword>
<dbReference type="InterPro" id="IPR050624">
    <property type="entry name" value="HTH-type_Tx_Regulator"/>
</dbReference>
<feature type="domain" description="HTH tetR-type" evidence="3">
    <location>
        <begin position="11"/>
        <end position="71"/>
    </location>
</feature>
<reference evidence="4" key="1">
    <citation type="submission" date="2020-08" db="EMBL/GenBank/DDBJ databases">
        <title>Genome public.</title>
        <authorList>
            <person name="Liu C."/>
            <person name="Sun Q."/>
        </authorList>
    </citation>
    <scope>NUCLEOTIDE SEQUENCE</scope>
    <source>
        <strain evidence="4">NSJ-55</strain>
    </source>
</reference>
<keyword evidence="1 2" id="KW-0238">DNA-binding</keyword>
<dbReference type="PANTHER" id="PTHR43479:SF11">
    <property type="entry name" value="ACREF_ENVCD OPERON REPRESSOR-RELATED"/>
    <property type="match status" value="1"/>
</dbReference>
<evidence type="ECO:0000256" key="2">
    <source>
        <dbReference type="PROSITE-ProRule" id="PRU00335"/>
    </source>
</evidence>
<proteinExistence type="predicted"/>
<dbReference type="AlphaFoldDB" id="A0A923LIP7"/>